<organism evidence="7 8">
    <name type="scientific">Petrimonas mucosa</name>
    <dbReference type="NCBI Taxonomy" id="1642646"/>
    <lineage>
        <taxon>Bacteria</taxon>
        <taxon>Pseudomonadati</taxon>
        <taxon>Bacteroidota</taxon>
        <taxon>Bacteroidia</taxon>
        <taxon>Bacteroidales</taxon>
        <taxon>Dysgonomonadaceae</taxon>
        <taxon>Petrimonas</taxon>
    </lineage>
</organism>
<dbReference type="SUPFAM" id="SSF52096">
    <property type="entry name" value="ClpP/crotonase"/>
    <property type="match status" value="1"/>
</dbReference>
<dbReference type="Pfam" id="PF13180">
    <property type="entry name" value="PDZ_2"/>
    <property type="match status" value="1"/>
</dbReference>
<dbReference type="STRING" id="1642646.ING2E5A_0048"/>
<dbReference type="GO" id="GO:0030288">
    <property type="term" value="C:outer membrane-bounded periplasmic space"/>
    <property type="evidence" value="ECO:0007669"/>
    <property type="project" value="TreeGrafter"/>
</dbReference>
<dbReference type="NCBIfam" id="TIGR00225">
    <property type="entry name" value="prc"/>
    <property type="match status" value="1"/>
</dbReference>
<name>A0A1G4G2Z6_9BACT</name>
<keyword evidence="8" id="KW-1185">Reference proteome</keyword>
<evidence type="ECO:0000313" key="8">
    <source>
        <dbReference type="Proteomes" id="UP000178485"/>
    </source>
</evidence>
<dbReference type="InterPro" id="IPR029045">
    <property type="entry name" value="ClpP/crotonase-like_dom_sf"/>
</dbReference>
<proteinExistence type="inferred from homology"/>
<comment type="similarity">
    <text evidence="1 5">Belongs to the peptidase S41A family.</text>
</comment>
<evidence type="ECO:0000256" key="4">
    <source>
        <dbReference type="ARBA" id="ARBA00022825"/>
    </source>
</evidence>
<dbReference type="PROSITE" id="PS50106">
    <property type="entry name" value="PDZ"/>
    <property type="match status" value="1"/>
</dbReference>
<dbReference type="PANTHER" id="PTHR32060:SF30">
    <property type="entry name" value="CARBOXY-TERMINAL PROCESSING PROTEASE CTPA"/>
    <property type="match status" value="1"/>
</dbReference>
<accession>A0A1G4G2Z6</accession>
<keyword evidence="4 5" id="KW-0720">Serine protease</keyword>
<dbReference type="SMART" id="SM00228">
    <property type="entry name" value="PDZ"/>
    <property type="match status" value="1"/>
</dbReference>
<dbReference type="GO" id="GO:0006508">
    <property type="term" value="P:proteolysis"/>
    <property type="evidence" value="ECO:0007669"/>
    <property type="project" value="UniProtKB-KW"/>
</dbReference>
<dbReference type="Proteomes" id="UP000178485">
    <property type="component" value="Chromosome i"/>
</dbReference>
<keyword evidence="3 5" id="KW-0378">Hydrolase</keyword>
<dbReference type="SUPFAM" id="SSF50156">
    <property type="entry name" value="PDZ domain-like"/>
    <property type="match status" value="1"/>
</dbReference>
<dbReference type="Gene3D" id="2.30.42.10">
    <property type="match status" value="1"/>
</dbReference>
<dbReference type="Pfam" id="PF03572">
    <property type="entry name" value="Peptidase_S41"/>
    <property type="match status" value="1"/>
</dbReference>
<sequence>MSRTTLSLIVSLLLISQFSSGQSRLSPDGVKLERTLQMIDRLYVDDVETSRLTEVAIRAMLLELDPHSSYLDKEEVKAMNEPLQGNFEGIGISFNMLTDTLYVMEVISGGPSQKVGLMPGDKIIYVNDSLIAGIKMNNQDVIKKLRGPKGTTVDVKVLRRGTPQLLEFRIVRDKIPIYSIDASYMVDKQTGYIRLSRFGINSSEEFLEARKALKAQGMKNLILDLTGNGGGILQTASDIADQFLGAGKLVVYTEGRNQPRQELRTTSAGSFEDGRLVILVDEGSASASEIVAGAVQDWDRGIVVGRRTFGKGLVQRQLPLPDGTMIRLTVARYYTPTGRSIQKPYREGHIDEYHRDFYNRLQNGEMMHADSIRFPDSLKFRTLVNGRTVYGGGGIMPDFFVPIDTNAVTDLHRNLIGRGIVNKLAIAEVDMNRQVMLKSYPDVRRFKSDYAIPESMIDRMKEMAHAEKLEWNDEQFRSSEKLIKLQIKALMARDLFDSSAYFVIINDENDIFREGLRIIGNSSLYSKLLKGTSSVASK</sequence>
<protein>
    <submittedName>
        <fullName evidence="7">Carboxy-terminal-processing protease</fullName>
        <ecNumber evidence="7">3.4.21.102</ecNumber>
    </submittedName>
</protein>
<dbReference type="GO" id="GO:0007165">
    <property type="term" value="P:signal transduction"/>
    <property type="evidence" value="ECO:0007669"/>
    <property type="project" value="TreeGrafter"/>
</dbReference>
<keyword evidence="2 5" id="KW-0645">Protease</keyword>
<dbReference type="CDD" id="cd07560">
    <property type="entry name" value="Peptidase_S41_CPP"/>
    <property type="match status" value="1"/>
</dbReference>
<evidence type="ECO:0000256" key="2">
    <source>
        <dbReference type="ARBA" id="ARBA00022670"/>
    </source>
</evidence>
<dbReference type="InterPro" id="IPR055210">
    <property type="entry name" value="CtpA/B_N"/>
</dbReference>
<dbReference type="AlphaFoldDB" id="A0A1G4G2Z6"/>
<dbReference type="Gene3D" id="3.90.226.10">
    <property type="entry name" value="2-enoyl-CoA Hydratase, Chain A, domain 1"/>
    <property type="match status" value="1"/>
</dbReference>
<dbReference type="InterPro" id="IPR005151">
    <property type="entry name" value="Tail-specific_protease"/>
</dbReference>
<dbReference type="SMART" id="SM00245">
    <property type="entry name" value="TSPc"/>
    <property type="match status" value="1"/>
</dbReference>
<reference evidence="7 8" key="1">
    <citation type="submission" date="2016-08" db="EMBL/GenBank/DDBJ databases">
        <authorList>
            <person name="Seilhamer J.J."/>
        </authorList>
    </citation>
    <scope>NUCLEOTIDE SEQUENCE [LARGE SCALE GENOMIC DNA]</scope>
    <source>
        <strain evidence="7">ING2-E5A</strain>
    </source>
</reference>
<dbReference type="PANTHER" id="PTHR32060">
    <property type="entry name" value="TAIL-SPECIFIC PROTEASE"/>
    <property type="match status" value="1"/>
</dbReference>
<dbReference type="InterPro" id="IPR004447">
    <property type="entry name" value="Peptidase_S41A"/>
</dbReference>
<evidence type="ECO:0000256" key="3">
    <source>
        <dbReference type="ARBA" id="ARBA00022801"/>
    </source>
</evidence>
<dbReference type="EC" id="3.4.21.102" evidence="7"/>
<dbReference type="CDD" id="cd06782">
    <property type="entry name" value="cpPDZ_CPP-like"/>
    <property type="match status" value="1"/>
</dbReference>
<feature type="domain" description="PDZ" evidence="6">
    <location>
        <begin position="76"/>
        <end position="146"/>
    </location>
</feature>
<dbReference type="Gene3D" id="3.30.750.44">
    <property type="match status" value="1"/>
</dbReference>
<dbReference type="Pfam" id="PF22694">
    <property type="entry name" value="CtpB_N-like"/>
    <property type="match status" value="1"/>
</dbReference>
<dbReference type="EMBL" id="LT608328">
    <property type="protein sequence ID" value="SCM55134.1"/>
    <property type="molecule type" value="Genomic_DNA"/>
</dbReference>
<dbReference type="InterPro" id="IPR001478">
    <property type="entry name" value="PDZ"/>
</dbReference>
<evidence type="ECO:0000259" key="6">
    <source>
        <dbReference type="PROSITE" id="PS50106"/>
    </source>
</evidence>
<dbReference type="RefSeq" id="WP_071135676.1">
    <property type="nucleotide sequence ID" value="NZ_LT608328.1"/>
</dbReference>
<dbReference type="KEGG" id="pmuc:ING2E5A_0048"/>
<dbReference type="FunFam" id="2.30.42.10:FF:000063">
    <property type="entry name" value="Peptidase, S41 family"/>
    <property type="match status" value="1"/>
</dbReference>
<evidence type="ECO:0000256" key="1">
    <source>
        <dbReference type="ARBA" id="ARBA00009179"/>
    </source>
</evidence>
<dbReference type="GO" id="GO:0004252">
    <property type="term" value="F:serine-type endopeptidase activity"/>
    <property type="evidence" value="ECO:0007669"/>
    <property type="project" value="UniProtKB-EC"/>
</dbReference>
<evidence type="ECO:0000313" key="7">
    <source>
        <dbReference type="EMBL" id="SCM55134.1"/>
    </source>
</evidence>
<dbReference type="InterPro" id="IPR036034">
    <property type="entry name" value="PDZ_sf"/>
</dbReference>
<gene>
    <name evidence="7" type="primary">ctpA1</name>
    <name evidence="7" type="ORF">ING2E5A_0048</name>
</gene>
<evidence type="ECO:0000256" key="5">
    <source>
        <dbReference type="RuleBase" id="RU004404"/>
    </source>
</evidence>